<organism evidence="3 4">
    <name type="scientific">Actinomortierella ambigua</name>
    <dbReference type="NCBI Taxonomy" id="1343610"/>
    <lineage>
        <taxon>Eukaryota</taxon>
        <taxon>Fungi</taxon>
        <taxon>Fungi incertae sedis</taxon>
        <taxon>Mucoromycota</taxon>
        <taxon>Mortierellomycotina</taxon>
        <taxon>Mortierellomycetes</taxon>
        <taxon>Mortierellales</taxon>
        <taxon>Mortierellaceae</taxon>
        <taxon>Actinomortierella</taxon>
    </lineage>
</organism>
<reference evidence="3" key="1">
    <citation type="journal article" date="2020" name="Fungal Divers.">
        <title>Resolving the Mortierellaceae phylogeny through synthesis of multi-gene phylogenetics and phylogenomics.</title>
        <authorList>
            <person name="Vandepol N."/>
            <person name="Liber J."/>
            <person name="Desiro A."/>
            <person name="Na H."/>
            <person name="Kennedy M."/>
            <person name="Barry K."/>
            <person name="Grigoriev I.V."/>
            <person name="Miller A.N."/>
            <person name="O'Donnell K."/>
            <person name="Stajich J.E."/>
            <person name="Bonito G."/>
        </authorList>
    </citation>
    <scope>NUCLEOTIDE SEQUENCE</scope>
    <source>
        <strain evidence="3">BC1065</strain>
    </source>
</reference>
<keyword evidence="2" id="KW-0732">Signal</keyword>
<evidence type="ECO:0000313" key="4">
    <source>
        <dbReference type="Proteomes" id="UP000807716"/>
    </source>
</evidence>
<dbReference type="Gene3D" id="3.40.390.10">
    <property type="entry name" value="Collagenase (Catalytic Domain)"/>
    <property type="match status" value="1"/>
</dbReference>
<comment type="caution">
    <text evidence="3">The sequence shown here is derived from an EMBL/GenBank/DDBJ whole genome shotgun (WGS) entry which is preliminary data.</text>
</comment>
<feature type="region of interest" description="Disordered" evidence="1">
    <location>
        <begin position="170"/>
        <end position="190"/>
    </location>
</feature>
<dbReference type="EMBL" id="JAAAJB010000492">
    <property type="protein sequence ID" value="KAG0254856.1"/>
    <property type="molecule type" value="Genomic_DNA"/>
</dbReference>
<accession>A0A9P6PX30</accession>
<protein>
    <recommendedName>
        <fullName evidence="5">IgA peptidase M64-domain-containing protein</fullName>
    </recommendedName>
</protein>
<keyword evidence="4" id="KW-1185">Reference proteome</keyword>
<evidence type="ECO:0008006" key="5">
    <source>
        <dbReference type="Google" id="ProtNLM"/>
    </source>
</evidence>
<feature type="chain" id="PRO_5040275558" description="IgA peptidase M64-domain-containing protein" evidence="2">
    <location>
        <begin position="20"/>
        <end position="662"/>
    </location>
</feature>
<dbReference type="OrthoDB" id="2961863at2759"/>
<feature type="signal peptide" evidence="2">
    <location>
        <begin position="1"/>
        <end position="19"/>
    </location>
</feature>
<evidence type="ECO:0000256" key="2">
    <source>
        <dbReference type="SAM" id="SignalP"/>
    </source>
</evidence>
<dbReference type="Proteomes" id="UP000807716">
    <property type="component" value="Unassembled WGS sequence"/>
</dbReference>
<gene>
    <name evidence="3" type="ORF">DFQ27_006587</name>
</gene>
<sequence length="662" mass="75362">MRTCLLIVGALTLVTTAAAAVSAPTSYSSLPDVAPTNHEVALSAFSTLVRRSVNQHGERTCVLLDRNVAQIPRTLHAASNAAKESLRSRAYEMTVRQRQDPGIHDGRVETEKLAADEILEFVGVVPASDNDEKEYLQGEQEMLSKECNVVPWAGVPHKLSIKESYGADSPGKLRLDSHDPFGSLASDEHQFNMDDPRQVDGEPQDEVRQLVHSGHPKNRIDMVLMGDGYTASEREKFFGDMQRLVDVYKESRESGIGVNGRWKDTAFKLYRDGTELRGVYTADPRAARKACKLTGPYACDFPSLIANDPYYGGLGGEFVISTSSNKSGTVVLRHEMFHSMGEAGEEYDGGQVYSGVNAERWSWSNPKWKHWLTDAEPREEQNVIRAQDYAWYNLANGPYKVKFDSDGQWQRWSLKISHSGVDQDDSMEVYLDGERLDWKSPGGMDRDFSEWFGDKGFSAGPHELEFRQGRAYDGRTPDEEKDRPIRQLCSVTLHEFAGEDRYRFDNSVISAYPTYDIRKRRTWRPSNEQCLMRNMTSVHLCSVCQEGLWLKLLNKMSLLDDVRVKCEKDELDSYTFNIKADLVPLGQFRENQSNRGRDERYEVRWYLNSTHQPEYDDKISLTNVKEGLWEIRAEFKTLEVRKDPQGLLKASKFFSVSRINCE</sequence>
<proteinExistence type="predicted"/>
<name>A0A9P6PX30_9FUNG</name>
<evidence type="ECO:0000313" key="3">
    <source>
        <dbReference type="EMBL" id="KAG0254856.1"/>
    </source>
</evidence>
<dbReference type="GO" id="GO:0008237">
    <property type="term" value="F:metallopeptidase activity"/>
    <property type="evidence" value="ECO:0007669"/>
    <property type="project" value="InterPro"/>
</dbReference>
<evidence type="ECO:0000256" key="1">
    <source>
        <dbReference type="SAM" id="MobiDB-lite"/>
    </source>
</evidence>
<dbReference type="InterPro" id="IPR024079">
    <property type="entry name" value="MetalloPept_cat_dom_sf"/>
</dbReference>
<dbReference type="AlphaFoldDB" id="A0A9P6PX30"/>